<reference evidence="2 3" key="1">
    <citation type="journal article" date="2017" name="PLoS Biol.">
        <title>The sea cucumber genome provides insights into morphological evolution and visceral regeneration.</title>
        <authorList>
            <person name="Zhang X."/>
            <person name="Sun L."/>
            <person name="Yuan J."/>
            <person name="Sun Y."/>
            <person name="Gao Y."/>
            <person name="Zhang L."/>
            <person name="Li S."/>
            <person name="Dai H."/>
            <person name="Hamel J.F."/>
            <person name="Liu C."/>
            <person name="Yu Y."/>
            <person name="Liu S."/>
            <person name="Lin W."/>
            <person name="Guo K."/>
            <person name="Jin S."/>
            <person name="Xu P."/>
            <person name="Storey K.B."/>
            <person name="Huan P."/>
            <person name="Zhang T."/>
            <person name="Zhou Y."/>
            <person name="Zhang J."/>
            <person name="Lin C."/>
            <person name="Li X."/>
            <person name="Xing L."/>
            <person name="Huo D."/>
            <person name="Sun M."/>
            <person name="Wang L."/>
            <person name="Mercier A."/>
            <person name="Li F."/>
            <person name="Yang H."/>
            <person name="Xiang J."/>
        </authorList>
    </citation>
    <scope>NUCLEOTIDE SEQUENCE [LARGE SCALE GENOMIC DNA]</scope>
    <source>
        <strain evidence="2">Shaxun</strain>
        <tissue evidence="2">Muscle</tissue>
    </source>
</reference>
<feature type="chain" id="PRO_5013715044" description="Ig-like domain-containing protein" evidence="1">
    <location>
        <begin position="17"/>
        <end position="325"/>
    </location>
</feature>
<evidence type="ECO:0000313" key="2">
    <source>
        <dbReference type="EMBL" id="PIK33518.1"/>
    </source>
</evidence>
<comment type="caution">
    <text evidence="2">The sequence shown here is derived from an EMBL/GenBank/DDBJ whole genome shotgun (WGS) entry which is preliminary data.</text>
</comment>
<evidence type="ECO:0000256" key="1">
    <source>
        <dbReference type="SAM" id="SignalP"/>
    </source>
</evidence>
<organism evidence="2 3">
    <name type="scientific">Stichopus japonicus</name>
    <name type="common">Sea cucumber</name>
    <dbReference type="NCBI Taxonomy" id="307972"/>
    <lineage>
        <taxon>Eukaryota</taxon>
        <taxon>Metazoa</taxon>
        <taxon>Echinodermata</taxon>
        <taxon>Eleutherozoa</taxon>
        <taxon>Echinozoa</taxon>
        <taxon>Holothuroidea</taxon>
        <taxon>Aspidochirotacea</taxon>
        <taxon>Aspidochirotida</taxon>
        <taxon>Stichopodidae</taxon>
        <taxon>Apostichopus</taxon>
    </lineage>
</organism>
<evidence type="ECO:0008006" key="4">
    <source>
        <dbReference type="Google" id="ProtNLM"/>
    </source>
</evidence>
<evidence type="ECO:0000313" key="3">
    <source>
        <dbReference type="Proteomes" id="UP000230750"/>
    </source>
</evidence>
<protein>
    <recommendedName>
        <fullName evidence="4">Ig-like domain-containing protein</fullName>
    </recommendedName>
</protein>
<proteinExistence type="predicted"/>
<accession>A0A2G8JCP4</accession>
<dbReference type="Proteomes" id="UP000230750">
    <property type="component" value="Unassembled WGS sequence"/>
</dbReference>
<sequence length="325" mass="35890">MASLLFISLLIHVSHAFFIPIIIVRIDGETDVFETGILEYTILNGTANFETETLTILCRNIAYGDDTSVVLERKGENPQVETMSMGLITARLDRNCAAESSCEGKYTCSVNISQQTAHGVAYTYTMKRTFQIRQASVIACKSRVGTTVILQEVLTFLCVGNNISWNRNNMIRASFTISQTNTDVSCGKYENNTWVETCATEIIVKPLEIEILPKHFTSSTPLLQFNCSSYPPRLMYWAVYSTNGNLLDAGNQNQAILVNTTISIDQSIGFTSISITEDIPGGNDIQEVICLTYDTQMAVAIAHLVTDDSPPVTDNFHQSTSTTDN</sequence>
<keyword evidence="3" id="KW-1185">Reference proteome</keyword>
<name>A0A2G8JCP4_STIJA</name>
<dbReference type="AlphaFoldDB" id="A0A2G8JCP4"/>
<feature type="signal peptide" evidence="1">
    <location>
        <begin position="1"/>
        <end position="16"/>
    </location>
</feature>
<dbReference type="OrthoDB" id="10640164at2759"/>
<keyword evidence="1" id="KW-0732">Signal</keyword>
<gene>
    <name evidence="2" type="ORF">BSL78_29668</name>
</gene>
<dbReference type="EMBL" id="MRZV01002514">
    <property type="protein sequence ID" value="PIK33518.1"/>
    <property type="molecule type" value="Genomic_DNA"/>
</dbReference>